<dbReference type="PROSITE" id="PS01137">
    <property type="entry name" value="TATD_1"/>
    <property type="match status" value="1"/>
</dbReference>
<dbReference type="Pfam" id="PF01026">
    <property type="entry name" value="TatD_DNase"/>
    <property type="match status" value="1"/>
</dbReference>
<comment type="caution">
    <text evidence="5">The sequence shown here is derived from an EMBL/GenBank/DDBJ whole genome shotgun (WGS) entry which is preliminary data.</text>
</comment>
<evidence type="ECO:0000256" key="1">
    <source>
        <dbReference type="ARBA" id="ARBA00009275"/>
    </source>
</evidence>
<reference evidence="6" key="1">
    <citation type="journal article" date="2018" name="Front. Microbiol.">
        <title>Genome-Based Analysis Reveals the Taxonomy and Diversity of the Family Idiomarinaceae.</title>
        <authorList>
            <person name="Liu Y."/>
            <person name="Lai Q."/>
            <person name="Shao Z."/>
        </authorList>
    </citation>
    <scope>NUCLEOTIDE SEQUENCE [LARGE SCALE GENOMIC DNA]</scope>
    <source>
        <strain evidence="6">SN-14</strain>
    </source>
</reference>
<dbReference type="PIRSF" id="PIRSF005902">
    <property type="entry name" value="DNase_TatD"/>
    <property type="match status" value="1"/>
</dbReference>
<dbReference type="SUPFAM" id="SSF51556">
    <property type="entry name" value="Metallo-dependent hydrolases"/>
    <property type="match status" value="1"/>
</dbReference>
<protein>
    <submittedName>
        <fullName evidence="5">TatD family deoxyribonuclease</fullName>
    </submittedName>
</protein>
<dbReference type="Proteomes" id="UP000286680">
    <property type="component" value="Unassembled WGS sequence"/>
</dbReference>
<evidence type="ECO:0000256" key="2">
    <source>
        <dbReference type="ARBA" id="ARBA00022723"/>
    </source>
</evidence>
<feature type="binding site" evidence="4">
    <location>
        <position position="7"/>
    </location>
    <ligand>
        <name>a divalent metal cation</name>
        <dbReference type="ChEBI" id="CHEBI:60240"/>
        <label>1</label>
    </ligand>
</feature>
<dbReference type="PANTHER" id="PTHR46124">
    <property type="entry name" value="D-AMINOACYL-TRNA DEACYLASE"/>
    <property type="match status" value="1"/>
</dbReference>
<proteinExistence type="inferred from homology"/>
<feature type="binding site" evidence="4">
    <location>
        <position position="9"/>
    </location>
    <ligand>
        <name>a divalent metal cation</name>
        <dbReference type="ChEBI" id="CHEBI:60240"/>
        <label>1</label>
    </ligand>
</feature>
<gene>
    <name evidence="5" type="ORF">CWE23_13155</name>
</gene>
<dbReference type="AlphaFoldDB" id="A0AA94JC79"/>
<keyword evidence="3" id="KW-0378">Hydrolase</keyword>
<keyword evidence="2 4" id="KW-0479">Metal-binding</keyword>
<dbReference type="CDD" id="cd01310">
    <property type="entry name" value="TatD_DNAse"/>
    <property type="match status" value="1"/>
</dbReference>
<sequence length="257" mass="29328">MQLFDTHCHLDFEVFNRDRHEVVERARAQGIEQFMLLGVTCEQWAQLPRVALEIGSAYYSFGLHPYFIEKHQPEHLEALKQQLLEHGSDGRLRAIGEIGLDAECGHMERQQQLLREQLRLAREHQLPVILHHRKTLDKLLKMVRESGPQRGVVHAFSGSYEQGKAWVEQGYFLGIGGTITYPRAKKTRDAVARLPLDAMVLETDCPDMPVCGHQGERNEPARLRQVLSALASITSLSEKDVAERTYRNSLALFGLNR</sequence>
<dbReference type="GO" id="GO:0016788">
    <property type="term" value="F:hydrolase activity, acting on ester bonds"/>
    <property type="evidence" value="ECO:0007669"/>
    <property type="project" value="InterPro"/>
</dbReference>
<keyword evidence="6" id="KW-1185">Reference proteome</keyword>
<evidence type="ECO:0000256" key="4">
    <source>
        <dbReference type="PIRSR" id="PIRSR005902-1"/>
    </source>
</evidence>
<feature type="binding site" evidence="4">
    <location>
        <position position="204"/>
    </location>
    <ligand>
        <name>a divalent metal cation</name>
        <dbReference type="ChEBI" id="CHEBI:60240"/>
        <label>1</label>
    </ligand>
</feature>
<evidence type="ECO:0000313" key="6">
    <source>
        <dbReference type="Proteomes" id="UP000286680"/>
    </source>
</evidence>
<dbReference type="RefSeq" id="WP_126820472.1">
    <property type="nucleotide sequence ID" value="NZ_PIPS01000005.1"/>
</dbReference>
<feature type="binding site" evidence="4">
    <location>
        <position position="154"/>
    </location>
    <ligand>
        <name>a divalent metal cation</name>
        <dbReference type="ChEBI" id="CHEBI:60240"/>
        <label>2</label>
    </ligand>
</feature>
<evidence type="ECO:0000256" key="3">
    <source>
        <dbReference type="ARBA" id="ARBA00022801"/>
    </source>
</evidence>
<dbReference type="InterPro" id="IPR018228">
    <property type="entry name" value="DNase_TatD-rel_CS"/>
</dbReference>
<dbReference type="PANTHER" id="PTHR46124:SF3">
    <property type="entry name" value="HYDROLASE"/>
    <property type="match status" value="1"/>
</dbReference>
<dbReference type="GO" id="GO:0005829">
    <property type="term" value="C:cytosol"/>
    <property type="evidence" value="ECO:0007669"/>
    <property type="project" value="TreeGrafter"/>
</dbReference>
<dbReference type="InterPro" id="IPR032466">
    <property type="entry name" value="Metal_Hydrolase"/>
</dbReference>
<feature type="binding site" evidence="4">
    <location>
        <position position="97"/>
    </location>
    <ligand>
        <name>a divalent metal cation</name>
        <dbReference type="ChEBI" id="CHEBI:60240"/>
        <label>1</label>
    </ligand>
</feature>
<organism evidence="5 6">
    <name type="scientific">Idiomarina aquatica</name>
    <dbReference type="NCBI Taxonomy" id="1327752"/>
    <lineage>
        <taxon>Bacteria</taxon>
        <taxon>Pseudomonadati</taxon>
        <taxon>Pseudomonadota</taxon>
        <taxon>Gammaproteobacteria</taxon>
        <taxon>Alteromonadales</taxon>
        <taxon>Idiomarinaceae</taxon>
        <taxon>Idiomarina</taxon>
    </lineage>
</organism>
<name>A0AA94JC79_9GAMM</name>
<dbReference type="InterPro" id="IPR001130">
    <property type="entry name" value="TatD-like"/>
</dbReference>
<dbReference type="Gene3D" id="3.20.20.140">
    <property type="entry name" value="Metal-dependent hydrolases"/>
    <property type="match status" value="1"/>
</dbReference>
<dbReference type="GO" id="GO:0046872">
    <property type="term" value="F:metal ion binding"/>
    <property type="evidence" value="ECO:0007669"/>
    <property type="project" value="UniProtKB-KW"/>
</dbReference>
<accession>A0AA94JC79</accession>
<dbReference type="FunFam" id="3.20.20.140:FF:000005">
    <property type="entry name" value="TatD family hydrolase"/>
    <property type="match status" value="1"/>
</dbReference>
<dbReference type="EMBL" id="PIPS01000005">
    <property type="protein sequence ID" value="RUO40004.1"/>
    <property type="molecule type" value="Genomic_DNA"/>
</dbReference>
<feature type="binding site" evidence="4">
    <location>
        <position position="131"/>
    </location>
    <ligand>
        <name>a divalent metal cation</name>
        <dbReference type="ChEBI" id="CHEBI:60240"/>
        <label>2</label>
    </ligand>
</feature>
<evidence type="ECO:0000313" key="5">
    <source>
        <dbReference type="EMBL" id="RUO40004.1"/>
    </source>
</evidence>
<comment type="similarity">
    <text evidence="1">Belongs to the metallo-dependent hydrolases superfamily. TatD-type hydrolase family.</text>
</comment>
<dbReference type="PROSITE" id="PS01090">
    <property type="entry name" value="TATD_2"/>
    <property type="match status" value="1"/>
</dbReference>